<accession>A0AAE0TYB8</accession>
<dbReference type="GO" id="GO:0008474">
    <property type="term" value="F:palmitoyl-(protein) hydrolase activity"/>
    <property type="evidence" value="ECO:0007669"/>
    <property type="project" value="TreeGrafter"/>
</dbReference>
<evidence type="ECO:0000313" key="3">
    <source>
        <dbReference type="EMBL" id="KAK3384021.1"/>
    </source>
</evidence>
<dbReference type="PANTHER" id="PTHR10655">
    <property type="entry name" value="LYSOPHOSPHOLIPASE-RELATED"/>
    <property type="match status" value="1"/>
</dbReference>
<organism evidence="3 4">
    <name type="scientific">Lasiosphaeria ovina</name>
    <dbReference type="NCBI Taxonomy" id="92902"/>
    <lineage>
        <taxon>Eukaryota</taxon>
        <taxon>Fungi</taxon>
        <taxon>Dikarya</taxon>
        <taxon>Ascomycota</taxon>
        <taxon>Pezizomycotina</taxon>
        <taxon>Sordariomycetes</taxon>
        <taxon>Sordariomycetidae</taxon>
        <taxon>Sordariales</taxon>
        <taxon>Lasiosphaeriaceae</taxon>
        <taxon>Lasiosphaeria</taxon>
    </lineage>
</organism>
<protein>
    <submittedName>
        <fullName evidence="3">Alpha/Beta hydrolase protein</fullName>
    </submittedName>
</protein>
<dbReference type="Pfam" id="PF02230">
    <property type="entry name" value="Abhydrolase_2"/>
    <property type="match status" value="1"/>
</dbReference>
<dbReference type="GO" id="GO:0052689">
    <property type="term" value="F:carboxylic ester hydrolase activity"/>
    <property type="evidence" value="ECO:0007669"/>
    <property type="project" value="TreeGrafter"/>
</dbReference>
<feature type="domain" description="Phospholipase/carboxylesterase/thioesterase" evidence="2">
    <location>
        <begin position="22"/>
        <end position="160"/>
    </location>
</feature>
<keyword evidence="3" id="KW-0378">Hydrolase</keyword>
<dbReference type="InterPro" id="IPR003140">
    <property type="entry name" value="PLipase/COase/thioEstase"/>
</dbReference>
<dbReference type="InterPro" id="IPR029058">
    <property type="entry name" value="AB_hydrolase_fold"/>
</dbReference>
<evidence type="ECO:0000313" key="4">
    <source>
        <dbReference type="Proteomes" id="UP001287356"/>
    </source>
</evidence>
<dbReference type="Gene3D" id="3.40.50.1820">
    <property type="entry name" value="alpha/beta hydrolase"/>
    <property type="match status" value="1"/>
</dbReference>
<proteinExistence type="inferred from homology"/>
<dbReference type="GO" id="GO:0005737">
    <property type="term" value="C:cytoplasm"/>
    <property type="evidence" value="ECO:0007669"/>
    <property type="project" value="TreeGrafter"/>
</dbReference>
<dbReference type="Proteomes" id="UP001287356">
    <property type="component" value="Unassembled WGS sequence"/>
</dbReference>
<dbReference type="EMBL" id="JAULSN010000001">
    <property type="protein sequence ID" value="KAK3384021.1"/>
    <property type="molecule type" value="Genomic_DNA"/>
</dbReference>
<evidence type="ECO:0000256" key="1">
    <source>
        <dbReference type="ARBA" id="ARBA00006499"/>
    </source>
</evidence>
<comment type="similarity">
    <text evidence="1">Belongs to the AB hydrolase superfamily. AB hydrolase 2 family.</text>
</comment>
<sequence>MATSTSAPTPTPAAPTDLPTIIIAPTAAPTHTVIFLHGRGGTASSLASQLHHWLSSQGRSPFTAFPSFRWVFPQAPTQRCSSLPATWAQWFDVHDTSDFRAREEVQLPGLRASVPGVHRLLAREAAVLNGRWDRVLLAGISMGAATSVHAVLNLPDIPSQAGGRLGALLLFCGRCPFDGRPLGEMRAALGLETTGGGDLSAVLRDTPVLLEHCADDRTVPVANGRRMRDTLRAFGGKVVEWCEYPEGGHWFCSPQGMDDLVAFVRGNVFGVDLPEEAAADADAMDMS</sequence>
<name>A0AAE0TYB8_9PEZI</name>
<gene>
    <name evidence="3" type="ORF">B0T24DRAFT_607159</name>
</gene>
<reference evidence="3" key="2">
    <citation type="submission" date="2023-06" db="EMBL/GenBank/DDBJ databases">
        <authorList>
            <consortium name="Lawrence Berkeley National Laboratory"/>
            <person name="Haridas S."/>
            <person name="Hensen N."/>
            <person name="Bonometti L."/>
            <person name="Westerberg I."/>
            <person name="Brannstrom I.O."/>
            <person name="Guillou S."/>
            <person name="Cros-Aarteil S."/>
            <person name="Calhoun S."/>
            <person name="Kuo A."/>
            <person name="Mondo S."/>
            <person name="Pangilinan J."/>
            <person name="Riley R."/>
            <person name="Labutti K."/>
            <person name="Andreopoulos B."/>
            <person name="Lipzen A."/>
            <person name="Chen C."/>
            <person name="Yanf M."/>
            <person name="Daum C."/>
            <person name="Ng V."/>
            <person name="Clum A."/>
            <person name="Steindorff A."/>
            <person name="Ohm R."/>
            <person name="Martin F."/>
            <person name="Silar P."/>
            <person name="Natvig D."/>
            <person name="Lalanne C."/>
            <person name="Gautier V."/>
            <person name="Ament-Velasquez S.L."/>
            <person name="Kruys A."/>
            <person name="Hutchinson M.I."/>
            <person name="Powell A.J."/>
            <person name="Barry K."/>
            <person name="Miller A.N."/>
            <person name="Grigoriev I.V."/>
            <person name="Debuchy R."/>
            <person name="Gladieux P."/>
            <person name="Thoren M.H."/>
            <person name="Johannesson H."/>
        </authorList>
    </citation>
    <scope>NUCLEOTIDE SEQUENCE</scope>
    <source>
        <strain evidence="3">CBS 958.72</strain>
    </source>
</reference>
<dbReference type="InterPro" id="IPR050565">
    <property type="entry name" value="LYPA1-2/EST-like"/>
</dbReference>
<keyword evidence="4" id="KW-1185">Reference proteome</keyword>
<dbReference type="PANTHER" id="PTHR10655:SF63">
    <property type="entry name" value="PHOSPHOLIPASE_CARBOXYLESTERASE_THIOESTERASE DOMAIN-CONTAINING PROTEIN"/>
    <property type="match status" value="1"/>
</dbReference>
<reference evidence="3" key="1">
    <citation type="journal article" date="2023" name="Mol. Phylogenet. Evol.">
        <title>Genome-scale phylogeny and comparative genomics of the fungal order Sordariales.</title>
        <authorList>
            <person name="Hensen N."/>
            <person name="Bonometti L."/>
            <person name="Westerberg I."/>
            <person name="Brannstrom I.O."/>
            <person name="Guillou S."/>
            <person name="Cros-Aarteil S."/>
            <person name="Calhoun S."/>
            <person name="Haridas S."/>
            <person name="Kuo A."/>
            <person name="Mondo S."/>
            <person name="Pangilinan J."/>
            <person name="Riley R."/>
            <person name="LaButti K."/>
            <person name="Andreopoulos B."/>
            <person name="Lipzen A."/>
            <person name="Chen C."/>
            <person name="Yan M."/>
            <person name="Daum C."/>
            <person name="Ng V."/>
            <person name="Clum A."/>
            <person name="Steindorff A."/>
            <person name="Ohm R.A."/>
            <person name="Martin F."/>
            <person name="Silar P."/>
            <person name="Natvig D.O."/>
            <person name="Lalanne C."/>
            <person name="Gautier V."/>
            <person name="Ament-Velasquez S.L."/>
            <person name="Kruys A."/>
            <person name="Hutchinson M.I."/>
            <person name="Powell A.J."/>
            <person name="Barry K."/>
            <person name="Miller A.N."/>
            <person name="Grigoriev I.V."/>
            <person name="Debuchy R."/>
            <person name="Gladieux P."/>
            <person name="Hiltunen Thoren M."/>
            <person name="Johannesson H."/>
        </authorList>
    </citation>
    <scope>NUCLEOTIDE SEQUENCE</scope>
    <source>
        <strain evidence="3">CBS 958.72</strain>
    </source>
</reference>
<dbReference type="AlphaFoldDB" id="A0AAE0TYB8"/>
<evidence type="ECO:0000259" key="2">
    <source>
        <dbReference type="Pfam" id="PF02230"/>
    </source>
</evidence>
<dbReference type="SUPFAM" id="SSF53474">
    <property type="entry name" value="alpha/beta-Hydrolases"/>
    <property type="match status" value="1"/>
</dbReference>
<comment type="caution">
    <text evidence="3">The sequence shown here is derived from an EMBL/GenBank/DDBJ whole genome shotgun (WGS) entry which is preliminary data.</text>
</comment>